<accession>A0A7S0Z189</accession>
<feature type="region of interest" description="Disordered" evidence="1">
    <location>
        <begin position="1"/>
        <end position="52"/>
    </location>
</feature>
<proteinExistence type="predicted"/>
<feature type="region of interest" description="Disordered" evidence="1">
    <location>
        <begin position="109"/>
        <end position="139"/>
    </location>
</feature>
<feature type="compositionally biased region" description="Low complexity" evidence="1">
    <location>
        <begin position="125"/>
        <end position="139"/>
    </location>
</feature>
<protein>
    <submittedName>
        <fullName evidence="2">Uncharacterized protein</fullName>
    </submittedName>
</protein>
<sequence>MGCGASSAAPEQLKGEASTIGTVSTSTHTWPADQGPIEDGWPAGPPPLEEEQQCDEQWINAYGIPDAESSSIDYYQQQSMMSVIRETSRENSICWSTNDLGVERIVERAASSCSKKGRNSPVRQGKGSRSRSPMRSGRA</sequence>
<evidence type="ECO:0000313" key="2">
    <source>
        <dbReference type="EMBL" id="CAD8803468.1"/>
    </source>
</evidence>
<organism evidence="2">
    <name type="scientific">Hemiselmis tepida</name>
    <dbReference type="NCBI Taxonomy" id="464990"/>
    <lineage>
        <taxon>Eukaryota</taxon>
        <taxon>Cryptophyceae</taxon>
        <taxon>Cryptomonadales</taxon>
        <taxon>Hemiselmidaceae</taxon>
        <taxon>Hemiselmis</taxon>
    </lineage>
</organism>
<dbReference type="EMBL" id="HBFN01029663">
    <property type="protein sequence ID" value="CAD8803468.1"/>
    <property type="molecule type" value="Transcribed_RNA"/>
</dbReference>
<feature type="compositionally biased region" description="Polar residues" evidence="1">
    <location>
        <begin position="19"/>
        <end position="29"/>
    </location>
</feature>
<gene>
    <name evidence="2" type="ORF">HTEP1355_LOCUS17146</name>
</gene>
<evidence type="ECO:0000256" key="1">
    <source>
        <dbReference type="SAM" id="MobiDB-lite"/>
    </source>
</evidence>
<dbReference type="AlphaFoldDB" id="A0A7S0Z189"/>
<name>A0A7S0Z189_9CRYP</name>
<reference evidence="2" key="1">
    <citation type="submission" date="2021-01" db="EMBL/GenBank/DDBJ databases">
        <authorList>
            <person name="Corre E."/>
            <person name="Pelletier E."/>
            <person name="Niang G."/>
            <person name="Scheremetjew M."/>
            <person name="Finn R."/>
            <person name="Kale V."/>
            <person name="Holt S."/>
            <person name="Cochrane G."/>
            <person name="Meng A."/>
            <person name="Brown T."/>
            <person name="Cohen L."/>
        </authorList>
    </citation>
    <scope>NUCLEOTIDE SEQUENCE</scope>
    <source>
        <strain evidence="2">CCMP443</strain>
    </source>
</reference>